<keyword evidence="3" id="KW-1185">Reference proteome</keyword>
<organism evidence="2 3">
    <name type="scientific">Prosthecodimorpha staleyi</name>
    <dbReference type="NCBI Taxonomy" id="2840188"/>
    <lineage>
        <taxon>Bacteria</taxon>
        <taxon>Pseudomonadati</taxon>
        <taxon>Pseudomonadota</taxon>
        <taxon>Alphaproteobacteria</taxon>
        <taxon>Hyphomicrobiales</taxon>
        <taxon>Ancalomicrobiaceae</taxon>
        <taxon>Prosthecodimorpha</taxon>
    </lineage>
</organism>
<evidence type="ECO:0000256" key="1">
    <source>
        <dbReference type="SAM" id="SignalP"/>
    </source>
</evidence>
<dbReference type="Proteomes" id="UP000766595">
    <property type="component" value="Unassembled WGS sequence"/>
</dbReference>
<evidence type="ECO:0000313" key="3">
    <source>
        <dbReference type="Proteomes" id="UP000766595"/>
    </source>
</evidence>
<proteinExistence type="predicted"/>
<comment type="caution">
    <text evidence="2">The sequence shown here is derived from an EMBL/GenBank/DDBJ whole genome shotgun (WGS) entry which is preliminary data.</text>
</comment>
<feature type="signal peptide" evidence="1">
    <location>
        <begin position="1"/>
        <end position="16"/>
    </location>
</feature>
<reference evidence="2 3" key="1">
    <citation type="submission" date="2021-06" db="EMBL/GenBank/DDBJ databases">
        <authorList>
            <person name="Grouzdev D.S."/>
            <person name="Koziaeva V."/>
        </authorList>
    </citation>
    <scope>NUCLEOTIDE SEQUENCE [LARGE SCALE GENOMIC DNA]</scope>
    <source>
        <strain evidence="2 3">22</strain>
    </source>
</reference>
<gene>
    <name evidence="2" type="ORF">KL771_02160</name>
</gene>
<feature type="chain" id="PRO_5037911838" evidence="1">
    <location>
        <begin position="17"/>
        <end position="95"/>
    </location>
</feature>
<evidence type="ECO:0000313" key="2">
    <source>
        <dbReference type="EMBL" id="MBT9288235.1"/>
    </source>
</evidence>
<dbReference type="AlphaFoldDB" id="A0A947D006"/>
<sequence>MFTCLCLAASALPGHAALAPQYQRLAELRAILASDAVMGRLSGAPVDRVEYVSPDLYRVTAGACTLEVKIVSVPEPEPMPGPRKFTVAPGLYACR</sequence>
<keyword evidence="1" id="KW-0732">Signal</keyword>
<accession>A0A947D006</accession>
<protein>
    <submittedName>
        <fullName evidence="2">Uncharacterized protein</fullName>
    </submittedName>
</protein>
<dbReference type="EMBL" id="JAHHZF010000001">
    <property type="protein sequence ID" value="MBT9288235.1"/>
    <property type="molecule type" value="Genomic_DNA"/>
</dbReference>
<name>A0A947D006_9HYPH</name>